<keyword evidence="7 11" id="KW-0560">Oxidoreductase</keyword>
<dbReference type="WBParaSite" id="L893_g481.t1">
    <property type="protein sequence ID" value="L893_g481.t1"/>
    <property type="gene ID" value="L893_g481"/>
</dbReference>
<reference evidence="14" key="1">
    <citation type="submission" date="2016-11" db="UniProtKB">
        <authorList>
            <consortium name="WormBaseParasite"/>
        </authorList>
    </citation>
    <scope>IDENTIFICATION</scope>
</reference>
<dbReference type="GO" id="GO:0004768">
    <property type="term" value="F:stearoyl-CoA 9-desaturase activity"/>
    <property type="evidence" value="ECO:0007669"/>
    <property type="project" value="TreeGrafter"/>
</dbReference>
<evidence type="ECO:0000256" key="2">
    <source>
        <dbReference type="ARBA" id="ARBA00009295"/>
    </source>
</evidence>
<sequence length="436" mass="50170">MDRQYCNRTRDFSMTWHKSYCAPSKKHVYAARKAEDSVFRAATLAPRQTENFVSTSCDHATTKDENICTWSRPARARRLDEKSAVTVGVGNLSAIPLTEQIMITVTQTVAPRVDKAIKEQFLSADLDEVVRLREESKKENFKPQIVWRNVALFAALHFGALIGAYQLVFVAKWQTVIWTLVGWVLSGLGITAGAHRLWAHRSYKANGPFRVILMLLQSMAFQNDVIEWSRDHRCHHKWTDTDADPHNVNRGFFFSHMGWLLVRKHPKITEKGKKLDLSDLHNDPVLAFQRKYYLPLVALTCFLFPTWVSVWGWGEKPLVGLYTAALFRYCWTLHATWFINSAAHRFGYRPYDVNITPVESVWTTVAALGEGGHNYHHTFPQDYRASEWEFSLNITKMFIDAFAAIGWAYDMKVVQDEVITRQKNKQLDILKAQKAA</sequence>
<dbReference type="Proteomes" id="UP000095287">
    <property type="component" value="Unplaced"/>
</dbReference>
<protein>
    <submittedName>
        <fullName evidence="14">FA_desaturase domain-containing protein</fullName>
    </submittedName>
</protein>
<dbReference type="GO" id="GO:0006636">
    <property type="term" value="P:unsaturated fatty acid biosynthetic process"/>
    <property type="evidence" value="ECO:0007669"/>
    <property type="project" value="TreeGrafter"/>
</dbReference>
<comment type="subcellular location">
    <subcellularLocation>
        <location evidence="1">Membrane</location>
        <topology evidence="1">Multi-pass membrane protein</topology>
    </subcellularLocation>
</comment>
<keyword evidence="8" id="KW-0443">Lipid metabolism</keyword>
<feature type="transmembrane region" description="Helical" evidence="12">
    <location>
        <begin position="146"/>
        <end position="169"/>
    </location>
</feature>
<feature type="transmembrane region" description="Helical" evidence="12">
    <location>
        <begin position="319"/>
        <end position="339"/>
    </location>
</feature>
<keyword evidence="9 12" id="KW-0472">Membrane</keyword>
<evidence type="ECO:0000256" key="11">
    <source>
        <dbReference type="RuleBase" id="RU000581"/>
    </source>
</evidence>
<dbReference type="GO" id="GO:0005506">
    <property type="term" value="F:iron ion binding"/>
    <property type="evidence" value="ECO:0007669"/>
    <property type="project" value="TreeGrafter"/>
</dbReference>
<evidence type="ECO:0000256" key="9">
    <source>
        <dbReference type="ARBA" id="ARBA00023136"/>
    </source>
</evidence>
<dbReference type="GO" id="GO:0005789">
    <property type="term" value="C:endoplasmic reticulum membrane"/>
    <property type="evidence" value="ECO:0007669"/>
    <property type="project" value="TreeGrafter"/>
</dbReference>
<dbReference type="CDD" id="cd03505">
    <property type="entry name" value="Delta9-FADS-like"/>
    <property type="match status" value="1"/>
</dbReference>
<keyword evidence="3 11" id="KW-0444">Lipid biosynthesis</keyword>
<evidence type="ECO:0000256" key="1">
    <source>
        <dbReference type="ARBA" id="ARBA00004141"/>
    </source>
</evidence>
<keyword evidence="5" id="KW-0276">Fatty acid metabolism</keyword>
<feature type="transmembrane region" description="Helical" evidence="12">
    <location>
        <begin position="175"/>
        <end position="194"/>
    </location>
</feature>
<evidence type="ECO:0000313" key="14">
    <source>
        <dbReference type="WBParaSite" id="L893_g481.t1"/>
    </source>
</evidence>
<evidence type="ECO:0000256" key="12">
    <source>
        <dbReference type="SAM" id="Phobius"/>
    </source>
</evidence>
<evidence type="ECO:0000256" key="10">
    <source>
        <dbReference type="ARBA" id="ARBA00023160"/>
    </source>
</evidence>
<dbReference type="PANTHER" id="PTHR11351:SF31">
    <property type="entry name" value="DESATURASE 1, ISOFORM A-RELATED"/>
    <property type="match status" value="1"/>
</dbReference>
<evidence type="ECO:0000256" key="8">
    <source>
        <dbReference type="ARBA" id="ARBA00023098"/>
    </source>
</evidence>
<feature type="transmembrane region" description="Helical" evidence="12">
    <location>
        <begin position="292"/>
        <end position="313"/>
    </location>
</feature>
<name>A0A1I8AE05_9BILA</name>
<keyword evidence="6 12" id="KW-1133">Transmembrane helix</keyword>
<proteinExistence type="inferred from homology"/>
<comment type="similarity">
    <text evidence="2 11">Belongs to the fatty acid desaturase type 1 family.</text>
</comment>
<keyword evidence="13" id="KW-1185">Reference proteome</keyword>
<dbReference type="PANTHER" id="PTHR11351">
    <property type="entry name" value="ACYL-COA DESATURASE"/>
    <property type="match status" value="1"/>
</dbReference>
<evidence type="ECO:0000256" key="7">
    <source>
        <dbReference type="ARBA" id="ARBA00023002"/>
    </source>
</evidence>
<evidence type="ECO:0000256" key="5">
    <source>
        <dbReference type="ARBA" id="ARBA00022832"/>
    </source>
</evidence>
<comment type="domain">
    <text evidence="11">The histidine box domains are involved in binding the catalytic metal ions.</text>
</comment>
<evidence type="ECO:0000256" key="4">
    <source>
        <dbReference type="ARBA" id="ARBA00022692"/>
    </source>
</evidence>
<dbReference type="InterPro" id="IPR015876">
    <property type="entry name" value="Acyl-CoA_DS"/>
</dbReference>
<comment type="cofactor">
    <cofactor evidence="11">
        <name>Fe(2+)</name>
        <dbReference type="ChEBI" id="CHEBI:29033"/>
    </cofactor>
</comment>
<keyword evidence="4 11" id="KW-0812">Transmembrane</keyword>
<dbReference type="PRINTS" id="PR00075">
    <property type="entry name" value="FACDDSATRASE"/>
</dbReference>
<evidence type="ECO:0000313" key="13">
    <source>
        <dbReference type="Proteomes" id="UP000095287"/>
    </source>
</evidence>
<keyword evidence="10 11" id="KW-0275">Fatty acid biosynthesis</keyword>
<evidence type="ECO:0000256" key="6">
    <source>
        <dbReference type="ARBA" id="ARBA00022989"/>
    </source>
</evidence>
<organism evidence="13 14">
    <name type="scientific">Steinernema glaseri</name>
    <dbReference type="NCBI Taxonomy" id="37863"/>
    <lineage>
        <taxon>Eukaryota</taxon>
        <taxon>Metazoa</taxon>
        <taxon>Ecdysozoa</taxon>
        <taxon>Nematoda</taxon>
        <taxon>Chromadorea</taxon>
        <taxon>Rhabditida</taxon>
        <taxon>Tylenchina</taxon>
        <taxon>Panagrolaimomorpha</taxon>
        <taxon>Strongyloidoidea</taxon>
        <taxon>Steinernematidae</taxon>
        <taxon>Steinernema</taxon>
    </lineage>
</organism>
<accession>A0A1I8AE05</accession>
<evidence type="ECO:0000256" key="3">
    <source>
        <dbReference type="ARBA" id="ARBA00022516"/>
    </source>
</evidence>
<dbReference type="AlphaFoldDB" id="A0A1I8AE05"/>